<dbReference type="GO" id="GO:0003743">
    <property type="term" value="F:translation initiation factor activity"/>
    <property type="evidence" value="ECO:0007669"/>
    <property type="project" value="UniProtKB-KW"/>
</dbReference>
<keyword evidence="4" id="KW-0547">Nucleotide-binding</keyword>
<keyword evidence="6" id="KW-0342">GTP-binding</keyword>
<comment type="similarity">
    <text evidence="1">Belongs to the TRAFAC class translation factor GTPase superfamily. Classic translation factor GTPase family. IF-2 subfamily.</text>
</comment>
<protein>
    <recommendedName>
        <fullName evidence="2">Eukaryotic translation initiation factor 5B</fullName>
    </recommendedName>
    <alternativeName>
        <fullName evidence="7">Translation initiation factor IF-2</fullName>
    </alternativeName>
</protein>
<evidence type="ECO:0000256" key="1">
    <source>
        <dbReference type="ARBA" id="ARBA00007733"/>
    </source>
</evidence>
<keyword evidence="9" id="KW-1185">Reference proteome</keyword>
<evidence type="ECO:0000256" key="6">
    <source>
        <dbReference type="ARBA" id="ARBA00023134"/>
    </source>
</evidence>
<organism evidence="9 10">
    <name type="scientific">Dermatophagoides pteronyssinus</name>
    <name type="common">European house dust mite</name>
    <dbReference type="NCBI Taxonomy" id="6956"/>
    <lineage>
        <taxon>Eukaryota</taxon>
        <taxon>Metazoa</taxon>
        <taxon>Ecdysozoa</taxon>
        <taxon>Arthropoda</taxon>
        <taxon>Chelicerata</taxon>
        <taxon>Arachnida</taxon>
        <taxon>Acari</taxon>
        <taxon>Acariformes</taxon>
        <taxon>Sarcoptiformes</taxon>
        <taxon>Astigmata</taxon>
        <taxon>Psoroptidia</taxon>
        <taxon>Analgoidea</taxon>
        <taxon>Pyroglyphidae</taxon>
        <taxon>Dermatophagoidinae</taxon>
        <taxon>Dermatophagoides</taxon>
    </lineage>
</organism>
<dbReference type="InterPro" id="IPR036925">
    <property type="entry name" value="TIF_IF2_dom3_sf"/>
</dbReference>
<dbReference type="InterPro" id="IPR000795">
    <property type="entry name" value="T_Tr_GTP-bd_dom"/>
</dbReference>
<dbReference type="OrthoDB" id="4928at2759"/>
<dbReference type="Pfam" id="PF11987">
    <property type="entry name" value="IF-2"/>
    <property type="match status" value="1"/>
</dbReference>
<proteinExistence type="inferred from homology"/>
<accession>A0A6P6Y4L0</accession>
<dbReference type="PRINTS" id="PR00315">
    <property type="entry name" value="ELONGATNFCT"/>
</dbReference>
<evidence type="ECO:0000256" key="4">
    <source>
        <dbReference type="ARBA" id="ARBA00022741"/>
    </source>
</evidence>
<dbReference type="GO" id="GO:0005525">
    <property type="term" value="F:GTP binding"/>
    <property type="evidence" value="ECO:0007669"/>
    <property type="project" value="UniProtKB-KW"/>
</dbReference>
<dbReference type="KEGG" id="dpte:113794506"/>
<dbReference type="InterPro" id="IPR023115">
    <property type="entry name" value="TIF_IF2_dom3"/>
</dbReference>
<evidence type="ECO:0000256" key="3">
    <source>
        <dbReference type="ARBA" id="ARBA00022540"/>
    </source>
</evidence>
<keyword evidence="5" id="KW-0648">Protein biosynthesis</keyword>
<dbReference type="Gene3D" id="3.40.50.300">
    <property type="entry name" value="P-loop containing nucleotide triphosphate hydrolases"/>
    <property type="match status" value="1"/>
</dbReference>
<dbReference type="FunFam" id="3.40.50.300:FF:000112">
    <property type="entry name" value="Eukaryotic translation initiation factor 5B"/>
    <property type="match status" value="1"/>
</dbReference>
<dbReference type="InParanoid" id="A0A6P6Y4L0"/>
<dbReference type="CDD" id="cd01887">
    <property type="entry name" value="IF2_eIF5B"/>
    <property type="match status" value="1"/>
</dbReference>
<dbReference type="Pfam" id="PF14578">
    <property type="entry name" value="GTP_EFTU_D4"/>
    <property type="match status" value="1"/>
</dbReference>
<dbReference type="GO" id="GO:0003924">
    <property type="term" value="F:GTPase activity"/>
    <property type="evidence" value="ECO:0007669"/>
    <property type="project" value="InterPro"/>
</dbReference>
<dbReference type="Pfam" id="PF00009">
    <property type="entry name" value="GTP_EFTU"/>
    <property type="match status" value="1"/>
</dbReference>
<evidence type="ECO:0000256" key="2">
    <source>
        <dbReference type="ARBA" id="ARBA00013824"/>
    </source>
</evidence>
<dbReference type="SUPFAM" id="SSF50447">
    <property type="entry name" value="Translation proteins"/>
    <property type="match status" value="1"/>
</dbReference>
<dbReference type="InterPro" id="IPR005225">
    <property type="entry name" value="Small_GTP-bd"/>
</dbReference>
<dbReference type="InterPro" id="IPR027417">
    <property type="entry name" value="P-loop_NTPase"/>
</dbReference>
<dbReference type="InterPro" id="IPR009000">
    <property type="entry name" value="Transl_B-barrel_sf"/>
</dbReference>
<feature type="non-terminal residue" evidence="10">
    <location>
        <position position="1"/>
    </location>
</feature>
<keyword evidence="3" id="KW-0396">Initiation factor</keyword>
<dbReference type="Gene3D" id="3.40.50.10050">
    <property type="entry name" value="Translation initiation factor IF- 2, domain 3"/>
    <property type="match status" value="1"/>
</dbReference>
<dbReference type="GO" id="GO:0005739">
    <property type="term" value="C:mitochondrion"/>
    <property type="evidence" value="ECO:0007669"/>
    <property type="project" value="TreeGrafter"/>
</dbReference>
<evidence type="ECO:0000256" key="7">
    <source>
        <dbReference type="ARBA" id="ARBA00032478"/>
    </source>
</evidence>
<dbReference type="PROSITE" id="PS51722">
    <property type="entry name" value="G_TR_2"/>
    <property type="match status" value="1"/>
</dbReference>
<dbReference type="SUPFAM" id="SSF52540">
    <property type="entry name" value="P-loop containing nucleoside triphosphate hydrolases"/>
    <property type="match status" value="1"/>
</dbReference>
<dbReference type="RefSeq" id="XP_027200422.1">
    <property type="nucleotide sequence ID" value="XM_027344621.1"/>
</dbReference>
<sequence>KLRSPVCCILGHVNTGKTTLLDTIRGTKVQLGEMGGITQQIGATFFPRSLLEAQTARCDSKFKLEVPGLLIIDTPGHASFSSLRKRGSSICDIAILVVDIGKGVEPQTLESINLLKKQHCPFIVALNKIDLTFGWKSMQFATFKECLKRQPPFVLDSLKTAAGRAVLNLIEKCGMNFSLFHENKSEKSVVSVVPISAATGEGLPDLLATIIKLTQKLMRKQIVIDTEHVDATVLEVKTLEGLGTCIDVLLIGGALRKKDTIVLAGHNGPIVTQIKALMTPMPLRESRVKGEYEMHEAVTAAVSVRIAAPELEQAIAGSSLYVCTQPEAIPEFEEKVRNELSIISQLVDHTSDGVILASSTLGAAEALLDHFKDQKIPVNDIVIGTVHKKDVVRASVMRERNCEEYAVIAAFNVKIDEEARTEAAKLRVALFEAEIIYQLSGMYARFHGDIMAQRRAAAAAYYVSPAKVQMLPSCVFNKKAPLIFGVEVTAGELRVGTPLFALGSRVAIGSVDSIEHDKKAVKAATPGMSVAIKVSGSNVEIDRQLDAHETLVSAISRRSIDVGKQYFLEEVEKHKKLFFELKGLLNII</sequence>
<dbReference type="InterPro" id="IPR015760">
    <property type="entry name" value="TIF_IF2"/>
</dbReference>
<feature type="domain" description="Tr-type G" evidence="8">
    <location>
        <begin position="2"/>
        <end position="218"/>
    </location>
</feature>
<dbReference type="NCBIfam" id="TIGR00231">
    <property type="entry name" value="small_GTP"/>
    <property type="match status" value="1"/>
</dbReference>
<evidence type="ECO:0000313" key="9">
    <source>
        <dbReference type="Proteomes" id="UP000515146"/>
    </source>
</evidence>
<dbReference type="FunFam" id="2.40.30.10:FF:000013">
    <property type="entry name" value="eukaryotic translation initiation factor 5B"/>
    <property type="match status" value="1"/>
</dbReference>
<evidence type="ECO:0000313" key="10">
    <source>
        <dbReference type="RefSeq" id="XP_027200422.1"/>
    </source>
</evidence>
<dbReference type="OMA" id="FRQSKPA"/>
<dbReference type="InterPro" id="IPR029459">
    <property type="entry name" value="EFTU-type"/>
</dbReference>
<dbReference type="PANTHER" id="PTHR43381">
    <property type="entry name" value="TRANSLATION INITIATION FACTOR IF-2-RELATED"/>
    <property type="match status" value="1"/>
</dbReference>
<dbReference type="NCBIfam" id="NF003078">
    <property type="entry name" value="PRK04004.1"/>
    <property type="match status" value="1"/>
</dbReference>
<dbReference type="Proteomes" id="UP000515146">
    <property type="component" value="Unplaced"/>
</dbReference>
<reference evidence="10" key="1">
    <citation type="submission" date="2025-08" db="UniProtKB">
        <authorList>
            <consortium name="RefSeq"/>
        </authorList>
    </citation>
    <scope>IDENTIFICATION</scope>
    <source>
        <strain evidence="10">Airmid</strain>
    </source>
</reference>
<evidence type="ECO:0000259" key="8">
    <source>
        <dbReference type="PROSITE" id="PS51722"/>
    </source>
</evidence>
<evidence type="ECO:0000256" key="5">
    <source>
        <dbReference type="ARBA" id="ARBA00022917"/>
    </source>
</evidence>
<dbReference type="SUPFAM" id="SSF52156">
    <property type="entry name" value="Initiation factor IF2/eIF5b, domain 3"/>
    <property type="match status" value="1"/>
</dbReference>
<dbReference type="AlphaFoldDB" id="A0A6P6Y4L0"/>
<dbReference type="PANTHER" id="PTHR43381:SF4">
    <property type="entry name" value="EUKARYOTIC TRANSLATION INITIATION FACTOR 5B"/>
    <property type="match status" value="1"/>
</dbReference>
<dbReference type="CDD" id="cd03703">
    <property type="entry name" value="aeIF5B_II"/>
    <property type="match status" value="1"/>
</dbReference>
<name>A0A6P6Y4L0_DERPT</name>
<dbReference type="Gene3D" id="2.40.30.10">
    <property type="entry name" value="Translation factors"/>
    <property type="match status" value="2"/>
</dbReference>
<gene>
    <name evidence="10" type="primary">LOC113794506</name>
</gene>